<keyword evidence="7" id="KW-0067">ATP-binding</keyword>
<dbReference type="GO" id="GO:0005634">
    <property type="term" value="C:nucleus"/>
    <property type="evidence" value="ECO:0007669"/>
    <property type="project" value="UniProtKB-SubCell"/>
</dbReference>
<keyword evidence="8" id="KW-0156">Chromatin regulator</keyword>
<comment type="similarity">
    <text evidence="2">Belongs to the SNF2/RAD54 helicase family.</text>
</comment>
<feature type="compositionally biased region" description="Acidic residues" evidence="11">
    <location>
        <begin position="381"/>
        <end position="398"/>
    </location>
</feature>
<dbReference type="InterPro" id="IPR014001">
    <property type="entry name" value="Helicase_ATP-bd"/>
</dbReference>
<dbReference type="STRING" id="1460663.A0A177CNG3"/>
<keyword evidence="15" id="KW-1185">Reference proteome</keyword>
<feature type="region of interest" description="Disordered" evidence="11">
    <location>
        <begin position="1098"/>
        <end position="1118"/>
    </location>
</feature>
<evidence type="ECO:0000256" key="9">
    <source>
        <dbReference type="ARBA" id="ARBA00023125"/>
    </source>
</evidence>
<feature type="compositionally biased region" description="Low complexity" evidence="11">
    <location>
        <begin position="51"/>
        <end position="66"/>
    </location>
</feature>
<feature type="region of interest" description="Disordered" evidence="11">
    <location>
        <begin position="525"/>
        <end position="564"/>
    </location>
</feature>
<dbReference type="CDD" id="cd18793">
    <property type="entry name" value="SF2_C_SNF"/>
    <property type="match status" value="1"/>
</dbReference>
<protein>
    <recommendedName>
        <fullName evidence="3">DNA helicase</fullName>
        <ecNumber evidence="3">3.6.4.12</ecNumber>
    </recommendedName>
</protein>
<dbReference type="InterPro" id="IPR001650">
    <property type="entry name" value="Helicase_C-like"/>
</dbReference>
<evidence type="ECO:0000256" key="1">
    <source>
        <dbReference type="ARBA" id="ARBA00004123"/>
    </source>
</evidence>
<dbReference type="OrthoDB" id="5857104at2759"/>
<keyword evidence="5" id="KW-0378">Hydrolase</keyword>
<name>A0A177CNG3_9PLEO</name>
<reference evidence="14 15" key="1">
    <citation type="submission" date="2016-05" db="EMBL/GenBank/DDBJ databases">
        <title>Comparative analysis of secretome profiles of manganese(II)-oxidizing ascomycete fungi.</title>
        <authorList>
            <consortium name="DOE Joint Genome Institute"/>
            <person name="Zeiner C.A."/>
            <person name="Purvine S.O."/>
            <person name="Zink E.M."/>
            <person name="Wu S."/>
            <person name="Pasa-Tolic L."/>
            <person name="Chaput D.L."/>
            <person name="Haridas S."/>
            <person name="Grigoriev I.V."/>
            <person name="Santelli C.M."/>
            <person name="Hansel C.M."/>
        </authorList>
    </citation>
    <scope>NUCLEOTIDE SEQUENCE [LARGE SCALE GENOMIC DNA]</scope>
    <source>
        <strain evidence="14 15">AP3s5-JAC2a</strain>
    </source>
</reference>
<dbReference type="PROSITE" id="PS51194">
    <property type="entry name" value="HELICASE_CTER"/>
    <property type="match status" value="1"/>
</dbReference>
<dbReference type="Gene3D" id="3.40.50.300">
    <property type="entry name" value="P-loop containing nucleotide triphosphate hydrolases"/>
    <property type="match status" value="1"/>
</dbReference>
<dbReference type="FunCoup" id="A0A177CNG3">
    <property type="interactions" value="46"/>
</dbReference>
<feature type="domain" description="Helicase ATP-binding" evidence="12">
    <location>
        <begin position="594"/>
        <end position="763"/>
    </location>
</feature>
<dbReference type="InParanoid" id="A0A177CNG3"/>
<keyword evidence="4" id="KW-0547">Nucleotide-binding</keyword>
<dbReference type="AlphaFoldDB" id="A0A177CNG3"/>
<evidence type="ECO:0000256" key="4">
    <source>
        <dbReference type="ARBA" id="ARBA00022741"/>
    </source>
</evidence>
<feature type="region of interest" description="Disordered" evidence="11">
    <location>
        <begin position="184"/>
        <end position="213"/>
    </location>
</feature>
<proteinExistence type="inferred from homology"/>
<comment type="subcellular location">
    <subcellularLocation>
        <location evidence="1">Nucleus</location>
    </subcellularLocation>
</comment>
<feature type="compositionally biased region" description="Basic residues" evidence="11">
    <location>
        <begin position="339"/>
        <end position="352"/>
    </location>
</feature>
<feature type="compositionally biased region" description="Polar residues" evidence="11">
    <location>
        <begin position="533"/>
        <end position="549"/>
    </location>
</feature>
<evidence type="ECO:0000259" key="13">
    <source>
        <dbReference type="PROSITE" id="PS51194"/>
    </source>
</evidence>
<feature type="region of interest" description="Disordered" evidence="11">
    <location>
        <begin position="279"/>
        <end position="398"/>
    </location>
</feature>
<dbReference type="GO" id="GO:0003677">
    <property type="term" value="F:DNA binding"/>
    <property type="evidence" value="ECO:0007669"/>
    <property type="project" value="UniProtKB-KW"/>
</dbReference>
<dbReference type="PANTHER" id="PTHR10799">
    <property type="entry name" value="SNF2/RAD54 HELICASE FAMILY"/>
    <property type="match status" value="1"/>
</dbReference>
<keyword evidence="6" id="KW-0347">Helicase</keyword>
<dbReference type="PROSITE" id="PS51192">
    <property type="entry name" value="HELICASE_ATP_BIND_1"/>
    <property type="match status" value="1"/>
</dbReference>
<feature type="compositionally biased region" description="Polar residues" evidence="11">
    <location>
        <begin position="184"/>
        <end position="198"/>
    </location>
</feature>
<gene>
    <name evidence="14" type="ORF">CC84DRAFT_586411</name>
</gene>
<feature type="compositionally biased region" description="Basic and acidic residues" evidence="11">
    <location>
        <begin position="550"/>
        <end position="564"/>
    </location>
</feature>
<sequence>MAYRKDPIETSSPPRFGGEDTADDYNTIPTQPLDRMESSPHFAMPSGAFVTQPTQILPPHTTQPTQPLTPPRHRMYNPTSSQVQVPRSSPATERFTSPLNKPQSQHRMVSAMAPPGTQARFPSAVPRPQTIDITSDDPPVAQDSDEEEYRGSNIPMSKIEQQRVRETPQKASSFGFDLSDRFAHNQNGKRPADATTSFPPAKRPAIRQTGPSRAMPIDLTDEAKLERLEDITDLNLRTKVRRLREVYPNRTVDETYNALMFKKGNYPDTIDYMATLPEKEEQQSAPKGTAVVRSSPEPIVTKTTTAKRVLSKPSVSLQDRYAKTTSQPSAPIAESPQKPARKGKLMRGRRNRSPSPITLSSSPPPPPPRPQQKPKQRVPHEDDEGIIISDGDDSDVQEEEEVVFHDDGELLDFFNNCTVEGMVDLSGHKAEDIRLIFEHRPFITLEKVEKLHVDSRKPDTGKKARKPKVTLGERLVDAARAMWNAYTTIDEVVKKCEERGRPMVDGMARWGINIFGASTDGEIAATSLDDSDTGSNRDSGYQSPNTVGSDSDREDMRKVADRASGKRKLLKKPANMNANIELKDYQVVGLNWLNLLWQNQISGILADDMGLGKTCQVIAFLSHLKASGVKGPHLIVVPGSTLENWAREFKHFSEAIDFHIYYGGQNERFQMQDEILDKIENNQIDVVLTTYDLCGRREDNSFLRKCKPQMAIFDEGHMLRSSNTKRYQDLMKIKAKVRLLLTGTPLQNSLQELASILAFLMPDIFETEDVRESVAVVFKHKAKVNESDTHGTLLSTQRINRARSMMTPFVLRRKKAQVLKHLPTKTCRVEYCELTPIQKKLYSEQLERQRKILLDRANGLLPKETANVMMRLRQAAIHPLLFRERYTDGILRKMSKVLPKEETFRESVPEYIYQDLEPYRDFEAHKLCLQYPKFIGKFALKNGEWMDSGKVQTLITLLRKFKANGDRALVFSQFTSVMDILEWALDAEDIGYCRIDGSTPITERQQLLDVFYADESIPVFMLSTKSGGAGINLACANKVVIFDSSFNPQDDIQAENRAHRVGQTRDVEVVRLVTRGTVEEQIHALGVSKLELDKMVAGEETEEKKGKGKKGDAKDEVASLDAAEKKGLEAVQEMLMRQLVRDGEKGEAEGDVKEQFLDGLKKAGLDMSAAE</sequence>
<evidence type="ECO:0000256" key="5">
    <source>
        <dbReference type="ARBA" id="ARBA00022801"/>
    </source>
</evidence>
<dbReference type="Gene3D" id="3.40.50.10810">
    <property type="entry name" value="Tandem AAA-ATPase domain"/>
    <property type="match status" value="1"/>
</dbReference>
<dbReference type="Pfam" id="PF00176">
    <property type="entry name" value="SNF2-rel_dom"/>
    <property type="match status" value="1"/>
</dbReference>
<dbReference type="GO" id="GO:0140658">
    <property type="term" value="F:ATP-dependent chromatin remodeler activity"/>
    <property type="evidence" value="ECO:0007669"/>
    <property type="project" value="UniProtKB-ARBA"/>
</dbReference>
<dbReference type="SMART" id="SM00487">
    <property type="entry name" value="DEXDc"/>
    <property type="match status" value="1"/>
</dbReference>
<dbReference type="FunFam" id="3.40.50.10810:FF:000014">
    <property type="entry name" value="SWI/SNF-related matrix-associated actin-dependent regulator of chromatin subfamily A containing DEAD/H box 1"/>
    <property type="match status" value="1"/>
</dbReference>
<dbReference type="SMART" id="SM00490">
    <property type="entry name" value="HELICc"/>
    <property type="match status" value="1"/>
</dbReference>
<evidence type="ECO:0000256" key="11">
    <source>
        <dbReference type="SAM" id="MobiDB-lite"/>
    </source>
</evidence>
<feature type="compositionally biased region" description="Polar residues" evidence="11">
    <location>
        <begin position="313"/>
        <end position="329"/>
    </location>
</feature>
<dbReference type="InterPro" id="IPR038718">
    <property type="entry name" value="SNF2-like_sf"/>
</dbReference>
<dbReference type="Proteomes" id="UP000077069">
    <property type="component" value="Unassembled WGS sequence"/>
</dbReference>
<dbReference type="GO" id="GO:0003678">
    <property type="term" value="F:DNA helicase activity"/>
    <property type="evidence" value="ECO:0007669"/>
    <property type="project" value="UniProtKB-EC"/>
</dbReference>
<evidence type="ECO:0000313" key="15">
    <source>
        <dbReference type="Proteomes" id="UP000077069"/>
    </source>
</evidence>
<feature type="compositionally biased region" description="Pro residues" evidence="11">
    <location>
        <begin position="362"/>
        <end position="371"/>
    </location>
</feature>
<dbReference type="InterPro" id="IPR027417">
    <property type="entry name" value="P-loop_NTPase"/>
</dbReference>
<feature type="region of interest" description="Disordered" evidence="11">
    <location>
        <begin position="1"/>
        <end position="164"/>
    </location>
</feature>
<dbReference type="InterPro" id="IPR000330">
    <property type="entry name" value="SNF2_N"/>
</dbReference>
<organism evidence="14 15">
    <name type="scientific">Paraphaeosphaeria sporulosa</name>
    <dbReference type="NCBI Taxonomy" id="1460663"/>
    <lineage>
        <taxon>Eukaryota</taxon>
        <taxon>Fungi</taxon>
        <taxon>Dikarya</taxon>
        <taxon>Ascomycota</taxon>
        <taxon>Pezizomycotina</taxon>
        <taxon>Dothideomycetes</taxon>
        <taxon>Pleosporomycetidae</taxon>
        <taxon>Pleosporales</taxon>
        <taxon>Massarineae</taxon>
        <taxon>Didymosphaeriaceae</taxon>
        <taxon>Paraphaeosphaeria</taxon>
    </lineage>
</organism>
<dbReference type="EMBL" id="KV441550">
    <property type="protein sequence ID" value="OAG08751.1"/>
    <property type="molecule type" value="Genomic_DNA"/>
</dbReference>
<feature type="domain" description="Helicase C-terminal" evidence="13">
    <location>
        <begin position="950"/>
        <end position="1117"/>
    </location>
</feature>
<evidence type="ECO:0000256" key="6">
    <source>
        <dbReference type="ARBA" id="ARBA00022806"/>
    </source>
</evidence>
<dbReference type="GeneID" id="28770271"/>
<accession>A0A177CNG3</accession>
<dbReference type="GO" id="GO:0005694">
    <property type="term" value="C:chromosome"/>
    <property type="evidence" value="ECO:0007669"/>
    <property type="project" value="UniProtKB-ARBA"/>
</dbReference>
<dbReference type="GO" id="GO:0016787">
    <property type="term" value="F:hydrolase activity"/>
    <property type="evidence" value="ECO:0007669"/>
    <property type="project" value="UniProtKB-KW"/>
</dbReference>
<evidence type="ECO:0000259" key="12">
    <source>
        <dbReference type="PROSITE" id="PS51192"/>
    </source>
</evidence>
<evidence type="ECO:0000256" key="3">
    <source>
        <dbReference type="ARBA" id="ARBA00012551"/>
    </source>
</evidence>
<evidence type="ECO:0000256" key="8">
    <source>
        <dbReference type="ARBA" id="ARBA00022853"/>
    </source>
</evidence>
<keyword evidence="9" id="KW-0238">DNA-binding</keyword>
<dbReference type="RefSeq" id="XP_018039116.1">
    <property type="nucleotide sequence ID" value="XM_018186785.1"/>
</dbReference>
<evidence type="ECO:0000256" key="2">
    <source>
        <dbReference type="ARBA" id="ARBA00007025"/>
    </source>
</evidence>
<feature type="compositionally biased region" description="Polar residues" evidence="11">
    <location>
        <begin position="77"/>
        <end position="107"/>
    </location>
</feature>
<evidence type="ECO:0000256" key="10">
    <source>
        <dbReference type="ARBA" id="ARBA00023242"/>
    </source>
</evidence>
<dbReference type="InterPro" id="IPR049730">
    <property type="entry name" value="SNF2/RAD54-like_C"/>
</dbReference>
<evidence type="ECO:0000313" key="14">
    <source>
        <dbReference type="EMBL" id="OAG08751.1"/>
    </source>
</evidence>
<dbReference type="SUPFAM" id="SSF52540">
    <property type="entry name" value="P-loop containing nucleoside triphosphate hydrolases"/>
    <property type="match status" value="2"/>
</dbReference>
<dbReference type="Pfam" id="PF00271">
    <property type="entry name" value="Helicase_C"/>
    <property type="match status" value="1"/>
</dbReference>
<dbReference type="GO" id="GO:0005524">
    <property type="term" value="F:ATP binding"/>
    <property type="evidence" value="ECO:0007669"/>
    <property type="project" value="UniProtKB-KW"/>
</dbReference>
<keyword evidence="10" id="KW-0539">Nucleus</keyword>
<evidence type="ECO:0000256" key="7">
    <source>
        <dbReference type="ARBA" id="ARBA00022840"/>
    </source>
</evidence>
<dbReference type="EC" id="3.6.4.12" evidence="3"/>